<feature type="compositionally biased region" description="Basic and acidic residues" evidence="2">
    <location>
        <begin position="35"/>
        <end position="44"/>
    </location>
</feature>
<dbReference type="InterPro" id="IPR001878">
    <property type="entry name" value="Znf_CCHC"/>
</dbReference>
<keyword evidence="1" id="KW-0863">Zinc-finger</keyword>
<evidence type="ECO:0000259" key="3">
    <source>
        <dbReference type="PROSITE" id="PS50158"/>
    </source>
</evidence>
<feature type="compositionally biased region" description="Polar residues" evidence="2">
    <location>
        <begin position="17"/>
        <end position="33"/>
    </location>
</feature>
<reference evidence="4" key="1">
    <citation type="journal article" date="2020" name="Stud. Mycol.">
        <title>101 Dothideomycetes genomes: a test case for predicting lifestyles and emergence of pathogens.</title>
        <authorList>
            <person name="Haridas S."/>
            <person name="Albert R."/>
            <person name="Binder M."/>
            <person name="Bloem J."/>
            <person name="Labutti K."/>
            <person name="Salamov A."/>
            <person name="Andreopoulos B."/>
            <person name="Baker S."/>
            <person name="Barry K."/>
            <person name="Bills G."/>
            <person name="Bluhm B."/>
            <person name="Cannon C."/>
            <person name="Castanera R."/>
            <person name="Culley D."/>
            <person name="Daum C."/>
            <person name="Ezra D."/>
            <person name="Gonzalez J."/>
            <person name="Henrissat B."/>
            <person name="Kuo A."/>
            <person name="Liang C."/>
            <person name="Lipzen A."/>
            <person name="Lutzoni F."/>
            <person name="Magnuson J."/>
            <person name="Mondo S."/>
            <person name="Nolan M."/>
            <person name="Ohm R."/>
            <person name="Pangilinan J."/>
            <person name="Park H.-J."/>
            <person name="Ramirez L."/>
            <person name="Alfaro M."/>
            <person name="Sun H."/>
            <person name="Tritt A."/>
            <person name="Yoshinaga Y."/>
            <person name="Zwiers L.-H."/>
            <person name="Turgeon B."/>
            <person name="Goodwin S."/>
            <person name="Spatafora J."/>
            <person name="Crous P."/>
            <person name="Grigoriev I."/>
        </authorList>
    </citation>
    <scope>NUCLEOTIDE SEQUENCE</scope>
    <source>
        <strain evidence="4">CBS 125425</strain>
    </source>
</reference>
<gene>
    <name evidence="4" type="ORF">EJ04DRAFT_571291</name>
</gene>
<protein>
    <recommendedName>
        <fullName evidence="3">CCHC-type domain-containing protein</fullName>
    </recommendedName>
</protein>
<accession>A0A9P4QFN3</accession>
<dbReference type="Pfam" id="PF00098">
    <property type="entry name" value="zf-CCHC"/>
    <property type="match status" value="1"/>
</dbReference>
<comment type="caution">
    <text evidence="4">The sequence shown here is derived from an EMBL/GenBank/DDBJ whole genome shotgun (WGS) entry which is preliminary data.</text>
</comment>
<organism evidence="4 5">
    <name type="scientific">Polyplosphaeria fusca</name>
    <dbReference type="NCBI Taxonomy" id="682080"/>
    <lineage>
        <taxon>Eukaryota</taxon>
        <taxon>Fungi</taxon>
        <taxon>Dikarya</taxon>
        <taxon>Ascomycota</taxon>
        <taxon>Pezizomycotina</taxon>
        <taxon>Dothideomycetes</taxon>
        <taxon>Pleosporomycetidae</taxon>
        <taxon>Pleosporales</taxon>
        <taxon>Tetraplosphaeriaceae</taxon>
        <taxon>Polyplosphaeria</taxon>
    </lineage>
</organism>
<feature type="region of interest" description="Disordered" evidence="2">
    <location>
        <begin position="1"/>
        <end position="62"/>
    </location>
</feature>
<evidence type="ECO:0000313" key="4">
    <source>
        <dbReference type="EMBL" id="KAF2726423.1"/>
    </source>
</evidence>
<dbReference type="OrthoDB" id="3439242at2759"/>
<keyword evidence="1" id="KW-0862">Zinc</keyword>
<dbReference type="InterPro" id="IPR036875">
    <property type="entry name" value="Znf_CCHC_sf"/>
</dbReference>
<dbReference type="EMBL" id="ML996508">
    <property type="protein sequence ID" value="KAF2726423.1"/>
    <property type="molecule type" value="Genomic_DNA"/>
</dbReference>
<name>A0A9P4QFN3_9PLEO</name>
<evidence type="ECO:0000256" key="2">
    <source>
        <dbReference type="SAM" id="MobiDB-lite"/>
    </source>
</evidence>
<dbReference type="SUPFAM" id="SSF57756">
    <property type="entry name" value="Retrovirus zinc finger-like domains"/>
    <property type="match status" value="1"/>
</dbReference>
<dbReference type="SMART" id="SM00343">
    <property type="entry name" value="ZnF_C2HC"/>
    <property type="match status" value="1"/>
</dbReference>
<feature type="domain" description="CCHC-type" evidence="3">
    <location>
        <begin position="81"/>
        <end position="96"/>
    </location>
</feature>
<feature type="compositionally biased region" description="Polar residues" evidence="2">
    <location>
        <begin position="52"/>
        <end position="61"/>
    </location>
</feature>
<dbReference type="Gene3D" id="4.10.60.10">
    <property type="entry name" value="Zinc finger, CCHC-type"/>
    <property type="match status" value="1"/>
</dbReference>
<proteinExistence type="predicted"/>
<dbReference type="AlphaFoldDB" id="A0A9P4QFN3"/>
<dbReference type="GO" id="GO:0003676">
    <property type="term" value="F:nucleic acid binding"/>
    <property type="evidence" value="ECO:0007669"/>
    <property type="project" value="InterPro"/>
</dbReference>
<evidence type="ECO:0000313" key="5">
    <source>
        <dbReference type="Proteomes" id="UP000799444"/>
    </source>
</evidence>
<dbReference type="GO" id="GO:0008270">
    <property type="term" value="F:zinc ion binding"/>
    <property type="evidence" value="ECO:0007669"/>
    <property type="project" value="UniProtKB-KW"/>
</dbReference>
<dbReference type="Proteomes" id="UP000799444">
    <property type="component" value="Unassembled WGS sequence"/>
</dbReference>
<keyword evidence="5" id="KW-1185">Reference proteome</keyword>
<keyword evidence="1" id="KW-0479">Metal-binding</keyword>
<sequence length="126" mass="14211">MVSHFTAYDSERWNPPNKLQTKTALTPPSQTSTIKKKDNKDKNRAPTHRTMYVSQKESSPTLLREISRTAPPASQPIPDACYNCEKVGHYASSCPEPWVREIAVKDQLEEDWASANDALPPEKDIT</sequence>
<dbReference type="PROSITE" id="PS50158">
    <property type="entry name" value="ZF_CCHC"/>
    <property type="match status" value="1"/>
</dbReference>
<evidence type="ECO:0000256" key="1">
    <source>
        <dbReference type="PROSITE-ProRule" id="PRU00047"/>
    </source>
</evidence>